<dbReference type="EMBL" id="AVOT02013865">
    <property type="protein sequence ID" value="MBW0496850.1"/>
    <property type="molecule type" value="Genomic_DNA"/>
</dbReference>
<comment type="caution">
    <text evidence="1">The sequence shown here is derived from an EMBL/GenBank/DDBJ whole genome shotgun (WGS) entry which is preliminary data.</text>
</comment>
<proteinExistence type="predicted"/>
<protein>
    <submittedName>
        <fullName evidence="1">Uncharacterized protein</fullName>
    </submittedName>
</protein>
<organism evidence="1 2">
    <name type="scientific">Austropuccinia psidii MF-1</name>
    <dbReference type="NCBI Taxonomy" id="1389203"/>
    <lineage>
        <taxon>Eukaryota</taxon>
        <taxon>Fungi</taxon>
        <taxon>Dikarya</taxon>
        <taxon>Basidiomycota</taxon>
        <taxon>Pucciniomycotina</taxon>
        <taxon>Pucciniomycetes</taxon>
        <taxon>Pucciniales</taxon>
        <taxon>Sphaerophragmiaceae</taxon>
        <taxon>Austropuccinia</taxon>
    </lineage>
</organism>
<evidence type="ECO:0000313" key="1">
    <source>
        <dbReference type="EMBL" id="MBW0496850.1"/>
    </source>
</evidence>
<gene>
    <name evidence="1" type="ORF">O181_036565</name>
</gene>
<dbReference type="AlphaFoldDB" id="A0A9Q3D969"/>
<reference evidence="1" key="1">
    <citation type="submission" date="2021-03" db="EMBL/GenBank/DDBJ databases">
        <title>Draft genome sequence of rust myrtle Austropuccinia psidii MF-1, a brazilian biotype.</title>
        <authorList>
            <person name="Quecine M.C."/>
            <person name="Pachon D.M.R."/>
            <person name="Bonatelli M.L."/>
            <person name="Correr F.H."/>
            <person name="Franceschini L.M."/>
            <person name="Leite T.F."/>
            <person name="Margarido G.R.A."/>
            <person name="Almeida C.A."/>
            <person name="Ferrarezi J.A."/>
            <person name="Labate C.A."/>
        </authorList>
    </citation>
    <scope>NUCLEOTIDE SEQUENCE</scope>
    <source>
        <strain evidence="1">MF-1</strain>
    </source>
</reference>
<name>A0A9Q3D969_9BASI</name>
<keyword evidence="2" id="KW-1185">Reference proteome</keyword>
<dbReference type="Proteomes" id="UP000765509">
    <property type="component" value="Unassembled WGS sequence"/>
</dbReference>
<accession>A0A9Q3D969</accession>
<sequence>MAGKGTGTLFHEGKGVLSAFSGHWPHSIVPPMPLFPTAVTHQTVAHDKGIRRLAWLAVQARLLGAAMAFGVREDGRNSELSCTNLELTSAKWSMKGLTCRMLFSEHVGVLSTYSMAVGAVGINPPTPKIWAVRSWSNSGWEIPAGSITKDCEKRPSNSSFSIFNWGIWAKYWQKKSTT</sequence>
<evidence type="ECO:0000313" key="2">
    <source>
        <dbReference type="Proteomes" id="UP000765509"/>
    </source>
</evidence>